<dbReference type="GO" id="GO:1990060">
    <property type="term" value="C:maltose transport complex"/>
    <property type="evidence" value="ECO:0007669"/>
    <property type="project" value="TreeGrafter"/>
</dbReference>
<dbReference type="Pfam" id="PF00005">
    <property type="entry name" value="ABC_tran"/>
    <property type="match status" value="1"/>
</dbReference>
<dbReference type="CDD" id="cd03301">
    <property type="entry name" value="ABC_MalK_N"/>
    <property type="match status" value="1"/>
</dbReference>
<dbReference type="PANTHER" id="PTHR43875">
    <property type="entry name" value="MALTODEXTRIN IMPORT ATP-BINDING PROTEIN MSMX"/>
    <property type="match status" value="1"/>
</dbReference>
<evidence type="ECO:0000256" key="3">
    <source>
        <dbReference type="ARBA" id="ARBA00022741"/>
    </source>
</evidence>
<dbReference type="Pfam" id="PF08402">
    <property type="entry name" value="TOBE_2"/>
    <property type="match status" value="1"/>
</dbReference>
<dbReference type="InterPro" id="IPR015855">
    <property type="entry name" value="ABC_transpr_MalK-like"/>
</dbReference>
<protein>
    <submittedName>
        <fullName evidence="6">ABC transporter ATP-binding protein</fullName>
    </submittedName>
</protein>
<keyword evidence="2" id="KW-0813">Transport</keyword>
<dbReference type="PANTHER" id="PTHR43875:SF3">
    <property type="entry name" value="MALTOSE_MALTODEXTRIN IMPORT ATP-BINDING PROTEIN MALK"/>
    <property type="match status" value="1"/>
</dbReference>
<dbReference type="PROSITE" id="PS00211">
    <property type="entry name" value="ABC_TRANSPORTER_1"/>
    <property type="match status" value="1"/>
</dbReference>
<evidence type="ECO:0000256" key="1">
    <source>
        <dbReference type="ARBA" id="ARBA00005417"/>
    </source>
</evidence>
<reference evidence="6 7" key="1">
    <citation type="journal article" date="2014" name="Genome Announc.">
        <title>Draft Genome Sequences of Two Isolates of the Roseobacter Group, Sulfitobacter sp. Strains 3SOLIMAR09 and 1FIGIMAR09, from Harbors of Mallorca Island (Mediterranean Sea).</title>
        <authorList>
            <person name="Mas-Llado M."/>
            <person name="Pina-Villalonga J.M."/>
            <person name="Brunet-Galmes I."/>
            <person name="Nogales B."/>
            <person name="Bosch R."/>
        </authorList>
    </citation>
    <scope>NUCLEOTIDE SEQUENCE [LARGE SCALE GENOMIC DNA]</scope>
    <source>
        <strain evidence="6 7">1FIGIMAR09</strain>
    </source>
</reference>
<dbReference type="AlphaFoldDB" id="A0A061STB0"/>
<dbReference type="eggNOG" id="COG3842">
    <property type="taxonomic scope" value="Bacteria"/>
</dbReference>
<keyword evidence="7" id="KW-1185">Reference proteome</keyword>
<dbReference type="GO" id="GO:0015423">
    <property type="term" value="F:ABC-type maltose transporter activity"/>
    <property type="evidence" value="ECO:0007669"/>
    <property type="project" value="TreeGrafter"/>
</dbReference>
<dbReference type="InterPro" id="IPR027417">
    <property type="entry name" value="P-loop_NTPase"/>
</dbReference>
<dbReference type="InterPro" id="IPR017871">
    <property type="entry name" value="ABC_transporter-like_CS"/>
</dbReference>
<evidence type="ECO:0000256" key="2">
    <source>
        <dbReference type="ARBA" id="ARBA00022448"/>
    </source>
</evidence>
<dbReference type="NCBIfam" id="NF008653">
    <property type="entry name" value="PRK11650.1"/>
    <property type="match status" value="1"/>
</dbReference>
<keyword evidence="3" id="KW-0547">Nucleotide-binding</keyword>
<evidence type="ECO:0000256" key="4">
    <source>
        <dbReference type="ARBA" id="ARBA00022840"/>
    </source>
</evidence>
<dbReference type="SMART" id="SM00382">
    <property type="entry name" value="AAA"/>
    <property type="match status" value="1"/>
</dbReference>
<dbReference type="InterPro" id="IPR047641">
    <property type="entry name" value="ABC_transpr_MalK/UgpC-like"/>
</dbReference>
<dbReference type="Proteomes" id="UP000027337">
    <property type="component" value="Unassembled WGS sequence"/>
</dbReference>
<dbReference type="GO" id="GO:0005524">
    <property type="term" value="F:ATP binding"/>
    <property type="evidence" value="ECO:0007669"/>
    <property type="project" value="UniProtKB-KW"/>
</dbReference>
<name>A0A061STB0_9RHOB</name>
<dbReference type="Gene3D" id="2.40.50.100">
    <property type="match status" value="1"/>
</dbReference>
<dbReference type="Gene3D" id="3.40.50.300">
    <property type="entry name" value="P-loop containing nucleotide triphosphate hydrolases"/>
    <property type="match status" value="1"/>
</dbReference>
<dbReference type="FunFam" id="3.40.50.300:FF:000042">
    <property type="entry name" value="Maltose/maltodextrin ABC transporter, ATP-binding protein"/>
    <property type="match status" value="1"/>
</dbReference>
<dbReference type="InterPro" id="IPR003439">
    <property type="entry name" value="ABC_transporter-like_ATP-bd"/>
</dbReference>
<proteinExistence type="inferred from homology"/>
<organism evidence="6 7">
    <name type="scientific">Sulfitobacter mediterraneus</name>
    <dbReference type="NCBI Taxonomy" id="83219"/>
    <lineage>
        <taxon>Bacteria</taxon>
        <taxon>Pseudomonadati</taxon>
        <taxon>Pseudomonadota</taxon>
        <taxon>Alphaproteobacteria</taxon>
        <taxon>Rhodobacterales</taxon>
        <taxon>Roseobacteraceae</taxon>
        <taxon>Sulfitobacter</taxon>
    </lineage>
</organism>
<gene>
    <name evidence="6" type="ORF">PM02_12645</name>
</gene>
<dbReference type="PROSITE" id="PS50893">
    <property type="entry name" value="ABC_TRANSPORTER_2"/>
    <property type="match status" value="1"/>
</dbReference>
<evidence type="ECO:0000259" key="5">
    <source>
        <dbReference type="PROSITE" id="PS50893"/>
    </source>
</evidence>
<dbReference type="SUPFAM" id="SSF50331">
    <property type="entry name" value="MOP-like"/>
    <property type="match status" value="1"/>
</dbReference>
<dbReference type="InterPro" id="IPR003593">
    <property type="entry name" value="AAA+_ATPase"/>
</dbReference>
<comment type="similarity">
    <text evidence="1">Belongs to the ABC transporter superfamily.</text>
</comment>
<evidence type="ECO:0000313" key="6">
    <source>
        <dbReference type="EMBL" id="KAJ02624.1"/>
    </source>
</evidence>
<dbReference type="InterPro" id="IPR012340">
    <property type="entry name" value="NA-bd_OB-fold"/>
</dbReference>
<accession>A0A061STB0</accession>
<comment type="caution">
    <text evidence="6">The sequence shown here is derived from an EMBL/GenBank/DDBJ whole genome shotgun (WGS) entry which is preliminary data.</text>
</comment>
<dbReference type="Gene3D" id="2.40.50.140">
    <property type="entry name" value="Nucleic acid-binding proteins"/>
    <property type="match status" value="1"/>
</dbReference>
<dbReference type="SUPFAM" id="SSF52540">
    <property type="entry name" value="P-loop containing nucleoside triphosphate hydrolases"/>
    <property type="match status" value="1"/>
</dbReference>
<keyword evidence="4 6" id="KW-0067">ATP-binding</keyword>
<dbReference type="STRING" id="83219.PM02_12645"/>
<evidence type="ECO:0000313" key="7">
    <source>
        <dbReference type="Proteomes" id="UP000027337"/>
    </source>
</evidence>
<dbReference type="InterPro" id="IPR013611">
    <property type="entry name" value="Transp-assoc_OB_typ2"/>
</dbReference>
<feature type="domain" description="ABC transporter" evidence="5">
    <location>
        <begin position="4"/>
        <end position="234"/>
    </location>
</feature>
<dbReference type="EMBL" id="JEMU01000010">
    <property type="protein sequence ID" value="KAJ02624.1"/>
    <property type="molecule type" value="Genomic_DNA"/>
</dbReference>
<dbReference type="InterPro" id="IPR008995">
    <property type="entry name" value="Mo/tungstate-bd_C_term_dom"/>
</dbReference>
<dbReference type="GO" id="GO:0016887">
    <property type="term" value="F:ATP hydrolysis activity"/>
    <property type="evidence" value="ECO:0007669"/>
    <property type="project" value="InterPro"/>
</dbReference>
<dbReference type="GO" id="GO:0055052">
    <property type="term" value="C:ATP-binding cassette (ABC) transporter complex, substrate-binding subunit-containing"/>
    <property type="evidence" value="ECO:0007669"/>
    <property type="project" value="TreeGrafter"/>
</dbReference>
<sequence>MSTIALKNLSKKFGQVEVFSNLDLTIRSGEFVAFLGPSGCGKSTLLRMIAGLEGVDAGEINIGDRRVDTLPPGARGVAMVFQHYALYPHMTIAENVAFGLRNIGTEEAEIDRRVAEAAEMLEIGALLDRRPAQLSGGQRQRVAIARALVKKPDAFLFDEPLSNLDAALRLRTRIELAQLHKRTRATTIFVTHDQVEAMTLADRIVVMREMKIEQIGAPMEVYNRPASDFVASFVGSPPINMLPVGIREGQGGRAVAVLPDGSQIATAVPMADLGAGPHRLGLRAEACRLDQKGPIHGQIDIVEHLGDRTNLHLRLPDGSALVAETDGQSTAGAGDDIKLSVAPDRLHLFDADGTAHHAPVTS</sequence>